<feature type="non-terminal residue" evidence="4">
    <location>
        <position position="130"/>
    </location>
</feature>
<dbReference type="GO" id="GO:0005829">
    <property type="term" value="C:cytosol"/>
    <property type="evidence" value="ECO:0007669"/>
    <property type="project" value="TreeGrafter"/>
</dbReference>
<dbReference type="GO" id="GO:0008705">
    <property type="term" value="F:methionine synthase activity"/>
    <property type="evidence" value="ECO:0007669"/>
    <property type="project" value="InterPro"/>
</dbReference>
<dbReference type="Gene3D" id="3.10.196.10">
    <property type="entry name" value="Vitamin B12-dependent methionine synthase, activation domain"/>
    <property type="match status" value="1"/>
</dbReference>
<dbReference type="PROSITE" id="PS50974">
    <property type="entry name" value="ADOMET_ACTIVATION"/>
    <property type="match status" value="1"/>
</dbReference>
<dbReference type="AlphaFoldDB" id="T1C6S5"/>
<proteinExistence type="predicted"/>
<evidence type="ECO:0000256" key="1">
    <source>
        <dbReference type="ARBA" id="ARBA00022723"/>
    </source>
</evidence>
<gene>
    <name evidence="4" type="ORF">B1A_02776</name>
</gene>
<dbReference type="InterPro" id="IPR050554">
    <property type="entry name" value="Met_Synthase/Corrinoid"/>
</dbReference>
<reference evidence="4" key="1">
    <citation type="submission" date="2013-08" db="EMBL/GenBank/DDBJ databases">
        <authorList>
            <person name="Mendez C."/>
            <person name="Richter M."/>
            <person name="Ferrer M."/>
            <person name="Sanchez J."/>
        </authorList>
    </citation>
    <scope>NUCLEOTIDE SEQUENCE</scope>
</reference>
<dbReference type="GO" id="GO:0046653">
    <property type="term" value="P:tetrahydrofolate metabolic process"/>
    <property type="evidence" value="ECO:0007669"/>
    <property type="project" value="TreeGrafter"/>
</dbReference>
<reference evidence="4" key="2">
    <citation type="journal article" date="2014" name="ISME J.">
        <title>Microbial stratification in low pH oxic and suboxic macroscopic growths along an acid mine drainage.</title>
        <authorList>
            <person name="Mendez-Garcia C."/>
            <person name="Mesa V."/>
            <person name="Sprenger R.R."/>
            <person name="Richter M."/>
            <person name="Diez M.S."/>
            <person name="Solano J."/>
            <person name="Bargiela R."/>
            <person name="Golyshina O.V."/>
            <person name="Manteca A."/>
            <person name="Ramos J.L."/>
            <person name="Gallego J.R."/>
            <person name="Llorente I."/>
            <person name="Martins Dos Santos V.A."/>
            <person name="Jensen O.N."/>
            <person name="Pelaez A.I."/>
            <person name="Sanchez J."/>
            <person name="Ferrer M."/>
        </authorList>
    </citation>
    <scope>NUCLEOTIDE SEQUENCE</scope>
</reference>
<dbReference type="InterPro" id="IPR004223">
    <property type="entry name" value="VitB12-dep_Met_synth_activ_dom"/>
</dbReference>
<dbReference type="GO" id="GO:0046872">
    <property type="term" value="F:metal ion binding"/>
    <property type="evidence" value="ECO:0007669"/>
    <property type="project" value="UniProtKB-KW"/>
</dbReference>
<evidence type="ECO:0000313" key="4">
    <source>
        <dbReference type="EMBL" id="EQD77747.1"/>
    </source>
</evidence>
<comment type="caution">
    <text evidence="4">The sequence shown here is derived from an EMBL/GenBank/DDBJ whole genome shotgun (WGS) entry which is preliminary data.</text>
</comment>
<keyword evidence="2" id="KW-0170">Cobalt</keyword>
<evidence type="ECO:0000256" key="2">
    <source>
        <dbReference type="ARBA" id="ARBA00023285"/>
    </source>
</evidence>
<feature type="domain" description="AdoMet activation" evidence="3">
    <location>
        <begin position="1"/>
        <end position="130"/>
    </location>
</feature>
<accession>T1C6S5</accession>
<protein>
    <submittedName>
        <fullName evidence="4">Glucan 1,4-alpha-glucosidase</fullName>
    </submittedName>
</protein>
<feature type="non-terminal residue" evidence="4">
    <location>
        <position position="1"/>
    </location>
</feature>
<organism evidence="4">
    <name type="scientific">mine drainage metagenome</name>
    <dbReference type="NCBI Taxonomy" id="410659"/>
    <lineage>
        <taxon>unclassified sequences</taxon>
        <taxon>metagenomes</taxon>
        <taxon>ecological metagenomes</taxon>
    </lineage>
</organism>
<dbReference type="SUPFAM" id="SSF56507">
    <property type="entry name" value="Methionine synthase activation domain-like"/>
    <property type="match status" value="1"/>
</dbReference>
<evidence type="ECO:0000259" key="3">
    <source>
        <dbReference type="PROSITE" id="PS50974"/>
    </source>
</evidence>
<dbReference type="PANTHER" id="PTHR45833">
    <property type="entry name" value="METHIONINE SYNTHASE"/>
    <property type="match status" value="1"/>
</dbReference>
<name>T1C6S5_9ZZZZ</name>
<dbReference type="Pfam" id="PF02965">
    <property type="entry name" value="Met_synt_B12"/>
    <property type="match status" value="1"/>
</dbReference>
<sequence>ELLGYIDWMPFFNAWEFRGKFPDILTDPVVGEAASNLYADARAMLERIVAERWLIAQAVIGVFPANSVGDDVEVYADERRGQPLVTLAFLRQQKDKPQGQPHESLADYIAPKSTGVRDYIGAFAVTSGLG</sequence>
<keyword evidence="1" id="KW-0479">Metal-binding</keyword>
<dbReference type="Gene3D" id="1.10.288.10">
    <property type="entry name" value="Cobalamin-dependent Methionine Synthase, domain 2"/>
    <property type="match status" value="1"/>
</dbReference>
<dbReference type="PANTHER" id="PTHR45833:SF1">
    <property type="entry name" value="METHIONINE SYNTHASE"/>
    <property type="match status" value="1"/>
</dbReference>
<dbReference type="InterPro" id="IPR037010">
    <property type="entry name" value="VitB12-dep_Met_synth_activ_sf"/>
</dbReference>
<dbReference type="GO" id="GO:0050667">
    <property type="term" value="P:homocysteine metabolic process"/>
    <property type="evidence" value="ECO:0007669"/>
    <property type="project" value="TreeGrafter"/>
</dbReference>
<dbReference type="EMBL" id="AUZX01002053">
    <property type="protein sequence ID" value="EQD77747.1"/>
    <property type="molecule type" value="Genomic_DNA"/>
</dbReference>